<feature type="transmembrane region" description="Helical" evidence="2">
    <location>
        <begin position="1715"/>
        <end position="1735"/>
    </location>
</feature>
<keyword evidence="4" id="KW-1185">Reference proteome</keyword>
<feature type="transmembrane region" description="Helical" evidence="2">
    <location>
        <begin position="251"/>
        <end position="270"/>
    </location>
</feature>
<protein>
    <recommendedName>
        <fullName evidence="5">Amidohydrolase-related domain-containing protein</fullName>
    </recommendedName>
</protein>
<keyword evidence="2" id="KW-1133">Transmembrane helix</keyword>
<evidence type="ECO:0000256" key="2">
    <source>
        <dbReference type="SAM" id="Phobius"/>
    </source>
</evidence>
<feature type="compositionally biased region" description="Basic and acidic residues" evidence="1">
    <location>
        <begin position="2734"/>
        <end position="2752"/>
    </location>
</feature>
<feature type="region of interest" description="Disordered" evidence="1">
    <location>
        <begin position="2730"/>
        <end position="2761"/>
    </location>
</feature>
<feature type="transmembrane region" description="Helical" evidence="2">
    <location>
        <begin position="1581"/>
        <end position="1602"/>
    </location>
</feature>
<feature type="transmembrane region" description="Helical" evidence="2">
    <location>
        <begin position="1653"/>
        <end position="1674"/>
    </location>
</feature>
<evidence type="ECO:0008006" key="5">
    <source>
        <dbReference type="Google" id="ProtNLM"/>
    </source>
</evidence>
<dbReference type="Proteomes" id="UP001597145">
    <property type="component" value="Unassembled WGS sequence"/>
</dbReference>
<feature type="compositionally biased region" description="Low complexity" evidence="1">
    <location>
        <begin position="565"/>
        <end position="580"/>
    </location>
</feature>
<organism evidence="3 4">
    <name type="scientific">Pseudonocardia aurantiaca</name>
    <dbReference type="NCBI Taxonomy" id="75290"/>
    <lineage>
        <taxon>Bacteria</taxon>
        <taxon>Bacillati</taxon>
        <taxon>Actinomycetota</taxon>
        <taxon>Actinomycetes</taxon>
        <taxon>Pseudonocardiales</taxon>
        <taxon>Pseudonocardiaceae</taxon>
        <taxon>Pseudonocardia</taxon>
    </lineage>
</organism>
<feature type="region of interest" description="Disordered" evidence="1">
    <location>
        <begin position="1940"/>
        <end position="1962"/>
    </location>
</feature>
<feature type="region of interest" description="Disordered" evidence="1">
    <location>
        <begin position="539"/>
        <end position="597"/>
    </location>
</feature>
<dbReference type="RefSeq" id="WP_379659831.1">
    <property type="nucleotide sequence ID" value="NZ_JBHUCP010000012.1"/>
</dbReference>
<accession>A0ABW4FN95</accession>
<feature type="compositionally biased region" description="Gly residues" evidence="1">
    <location>
        <begin position="541"/>
        <end position="552"/>
    </location>
</feature>
<evidence type="ECO:0000256" key="1">
    <source>
        <dbReference type="SAM" id="MobiDB-lite"/>
    </source>
</evidence>
<feature type="transmembrane region" description="Helical" evidence="2">
    <location>
        <begin position="224"/>
        <end position="245"/>
    </location>
</feature>
<keyword evidence="2" id="KW-0472">Membrane</keyword>
<feature type="transmembrane region" description="Helical" evidence="2">
    <location>
        <begin position="1680"/>
        <end position="1703"/>
    </location>
</feature>
<name>A0ABW4FN95_9PSEU</name>
<dbReference type="PANTHER" id="PTHR48125">
    <property type="entry name" value="LP07818P1"/>
    <property type="match status" value="1"/>
</dbReference>
<dbReference type="InterPro" id="IPR032466">
    <property type="entry name" value="Metal_Hydrolase"/>
</dbReference>
<sequence length="2937" mass="314379">MRTRPAGAAVEAIQKQRGGVEGLLTTLDPAQRVEAIDDPALRAQLERLLGSSAPEQVVNDIHDLAVRGELSAEQLRGLLAVGRDVSPAQAISRFAAQHGLDWSRGTKQRFREALRDLTDEPGSTPGPTRAAAPAGAGFAAGSLEALVLRAMGGQQRRTMAAVMAGLPWWMPQALRDAVAERIKQNGVNGFRYRERTVSRKPVGYVHRTGPTAQQPGPRDAGRGWLRTALVTAATGGLAGGAFALLGWVTPAALAAGAAVAAVVSVAVGTYRYLRESRGPPPVSSTLVGTFVVLTTGLVQIGVGPAVVATAMGGAIIGSAVVRFLPDVVRGVRQRGALVAGLLADAGLAGRGGFPGRVAARVRVMRELRANVEAAGGAVTAARQQVVELRALVSDYEAQLGRAVRESIRWLLNPPDGTVRGPRYRAAVATVLGVPRALVDSMGHDPGIWPDTPAAVGGEADRFQGFRTDAGVVRAKIASLRRALGNAERQLAQAIAAEQAGIAAVPGAREAAVRHALAQLAAIGGGPVSSRAARRVGQVAAAGGGSGGGGTSGAVGVPAEGPSGSAPVAAGTGRPATAPAVRSTTEANPIRGPPSLKGLRRFGAGRALRTALVAQEESRVRLAEADGRLQEALAENRELRARFEEQAGGLRAVVDGSAAAVPAELAAQLAQSNEQLITALETRRRVEADLAAKLARAVRAASAAGMQHTLLTRVTGLAGDTVSMLTGPWRGDPERFPVVDAVNSRLMRWFNRGAEYGLPDGGVVTVGWLREQLGDTGRFVVMVGDDGSFTLVGRNRTAHYDLSDGHFHPAGYDHSRPPRVAGLLEWLRAAGHQGVVTFHFIPQHGKGFAPLGATFYYLVNSVLNVALWAKTPMLQMWGVFSDVRLAYEVRHLAPELRWRAVVGSTGARMDIRGALVYLRLFTLLNPDVAGMIGETTIAKEAVTRMLGPQAIHAVNPVWRGQIDRLVAAAGLLRAAVSDGRLAATDLPDALRAMVTGGAERDPAQLLPVLLGHVDAVRSLLDAAGRGDAARALLPAKELRRLDVYNPHLRELFEAVQEQGHLIVVHNDFGLARILEDFRYGAERPDGRYGMPLLSLLRQYPGAKVILAHMGMGKFTDPTPGYVRMWRRILSDPGLRHVSTDISWNEVARHLRSTREITDAFIDLVRHHSDRIIYGTDSVKPESLAQYFRQIYDLDPVLDRVRNEVGVRAWSNIRHANLERLLAAARRDVQQWAYVQLRSGLWDEVLAEAGPEHRAVIERWMLRYALERDEAALARPDSAVPVVGPGDWRNPADEATAQARNLLRWHNAVTEKVAGAARLITWKLVLASLQASVEDHQRARTRRAAQRLEGRGLDRAHDTAGLGLVDAGGAPFTVDALVAADQAGRALDDSATTRGVLDEVQRTQLAQDAADRSMALQRKRFLIRTAIGAAVVGVVIAVGAPLLQVTATVSYAAFALRGALMLYRTAYSHQMRVMIESFLERGQFDPNTIDVLIAKTRKYAVLSGTGRARLALLDKTTKGYQAEVQRIGEEWDAITRSGTATAAQIQLARDQALTAFSVLLDKVGVYSGTQYQSYPSISADAGFLGRTVNTVLAATYALHFSWHWQQAAAATSTLEFWVNAVYAVTDVLFFLPAIASVVTGFAGKDVAGHHPISRKLVHLLGMPIITVANALLTWQLLLEHEWLSVVPAVVLTYATGYLTKLGVVVELGLGRIAPRKGAWASAWLAGGLVAFGVIGLIPASWPVVVLGLAGGTGLLLGLSKSDTWRARRIRGPPAQRPQRPATRADLNRIRGEAIVHPDGLGVVLVPPGDRLRAFGLELRVGSGEVVLVMHGDRDGFIYPAQEADIRVSGAQVGDLLAQLLPPAPDRTQLTVCACSIGAAPTRRIQELSARAGRTVVVQAGEVLVHRPGRRGARMTASGSWLQVDATGTVQYVPGPQALVAPRTTPGTRRLGPPGVALPIAPRAPPVRAGTGGDLEQRLTAEQWAFVDRLVDLNAHVMRERTGWARAFLAAPRDYVRTGDWTGSIVGKVVEELGRPVLEAQARANGERVLANVWIEMMPEQGRGFGNFDELDFLMVTHDGRLTRYVSAKANLSLFKKGKDRDKLAKLFRDVPDGTDRGALRRYLDDSPYFNRDSSAVAKVVVRWEEGGRQYSASLAQFREMFRIPSTVPIERVPIELLITWDADWYDHRIELTLDQVRDVVAIAVRRHADAAGLLTDDALAMPEPAPVAAPERAQRPATEADLALIESEAIVNPDGAGVVLVPTGEELRGVALELRVGADEIVVVVHADAAGAYYPLGEVDVRLSTEQLAGLLDRLVLSGRGLAAPAADVVLCACAAAADPENLLRGLSMRTGLPVVGPTGTVQVMRPGPHGASVKAKGRWLRVDGLAPVQVVPGPEALIRPFRTEGTRRLGPPGITLPYAPRGPPLRAGTDDQSASSATDGLAPVQPVAAPAAPFAPRTMPAAQRTGPPGVALPIAPRAPPVRAGERTGPFSVGAPPPVHERRAIIDRLIIEKGKFFTKRAAERLAFLADPEGYTVRAPWFGKLIGPVVEEFGAPMMAALGRERGETLLRNVIVYATGPGGAKLGSLIELDYVLVGRDGFVRYVSAKNNPKRFTPESDDKDIAHLFDAMPTTREEGLRTFLGQEREVSDARLDAEGVLVVWTGNERGTALADFRAVWVQGGVGEIAIELLSPQGPGRPRHEIAMTAAEIRQEVIEGVHRRVALLGVEQGPISNKQAKREARRAARAQAREEGRTDGPASSGGMLAVEDLPGPARDAVLAVLRRWAGAMRPLSTAQFPHLARGPPQAEAPVVVLDAEPALVAALERAGLVDPLRSFRAFGWVDPTAAIAAHGVVVMFRHRLAELDALVARGHLAQSWFRRLREYEHRFRIAGHLHPAMDEERAAVAAALLHELHAAERAAMRGGVRPVAVGGWTAGRVAR</sequence>
<dbReference type="Gene3D" id="3.20.20.140">
    <property type="entry name" value="Metal-dependent hydrolases"/>
    <property type="match status" value="1"/>
</dbReference>
<feature type="transmembrane region" description="Helical" evidence="2">
    <location>
        <begin position="1419"/>
        <end position="1441"/>
    </location>
</feature>
<feature type="transmembrane region" description="Helical" evidence="2">
    <location>
        <begin position="282"/>
        <end position="300"/>
    </location>
</feature>
<comment type="caution">
    <text evidence="3">The sequence shown here is derived from an EMBL/GenBank/DDBJ whole genome shotgun (WGS) entry which is preliminary data.</text>
</comment>
<feature type="region of interest" description="Disordered" evidence="1">
    <location>
        <begin position="2401"/>
        <end position="2443"/>
    </location>
</feature>
<feature type="transmembrane region" description="Helical" evidence="2">
    <location>
        <begin position="1614"/>
        <end position="1641"/>
    </location>
</feature>
<dbReference type="EMBL" id="JBHUCP010000012">
    <property type="protein sequence ID" value="MFD1531404.1"/>
    <property type="molecule type" value="Genomic_DNA"/>
</dbReference>
<dbReference type="PANTHER" id="PTHR48125:SF12">
    <property type="entry name" value="AT HOOK TRANSCRIPTION FACTOR FAMILY-RELATED"/>
    <property type="match status" value="1"/>
</dbReference>
<dbReference type="SUPFAM" id="SSF51556">
    <property type="entry name" value="Metallo-dependent hydrolases"/>
    <property type="match status" value="1"/>
</dbReference>
<evidence type="ECO:0000313" key="4">
    <source>
        <dbReference type="Proteomes" id="UP001597145"/>
    </source>
</evidence>
<reference evidence="4" key="1">
    <citation type="journal article" date="2019" name="Int. J. Syst. Evol. Microbiol.">
        <title>The Global Catalogue of Microorganisms (GCM) 10K type strain sequencing project: providing services to taxonomists for standard genome sequencing and annotation.</title>
        <authorList>
            <consortium name="The Broad Institute Genomics Platform"/>
            <consortium name="The Broad Institute Genome Sequencing Center for Infectious Disease"/>
            <person name="Wu L."/>
            <person name="Ma J."/>
        </authorList>
    </citation>
    <scope>NUCLEOTIDE SEQUENCE [LARGE SCALE GENOMIC DNA]</scope>
    <source>
        <strain evidence="4">JCM 12165</strain>
    </source>
</reference>
<evidence type="ECO:0000313" key="3">
    <source>
        <dbReference type="EMBL" id="MFD1531404.1"/>
    </source>
</evidence>
<proteinExistence type="predicted"/>
<gene>
    <name evidence="3" type="ORF">ACFSCY_18350</name>
</gene>
<keyword evidence="2" id="KW-0812">Transmembrane</keyword>